<feature type="domain" description="Thioredoxin" evidence="5">
    <location>
        <begin position="40"/>
        <end position="207"/>
    </location>
</feature>
<keyword evidence="3" id="KW-0479">Metal-binding</keyword>
<proteinExistence type="inferred from homology"/>
<reference evidence="6 7" key="1">
    <citation type="submission" date="2017-09" db="EMBL/GenBank/DDBJ databases">
        <title>Mesorhizobum sanjuanii sp. nov. isolated from nodules of Lotus tenuis in saline-alkaline lowlands of Flooding Pampa.</title>
        <authorList>
            <person name="Sannazzaro A.I."/>
            <person name="Torres Tejerizo G.A."/>
            <person name="Fontana F."/>
            <person name="Cumpa Velazquez L.M."/>
            <person name="Hansen L."/>
            <person name="Pistorio M."/>
            <person name="Estrella M.J."/>
        </authorList>
    </citation>
    <scope>NUCLEOTIDE SEQUENCE [LARGE SCALE GENOMIC DNA]</scope>
    <source>
        <strain evidence="6 7">BSA136</strain>
    </source>
</reference>
<keyword evidence="4" id="KW-1015">Disulfide bond</keyword>
<dbReference type="PANTHER" id="PTHR12151:SF25">
    <property type="entry name" value="LINALOOL DEHYDRATASE_ISOMERASE DOMAIN-CONTAINING PROTEIN"/>
    <property type="match status" value="1"/>
</dbReference>
<dbReference type="Gene3D" id="3.40.30.10">
    <property type="entry name" value="Glutaredoxin"/>
    <property type="match status" value="1"/>
</dbReference>
<dbReference type="InterPro" id="IPR013766">
    <property type="entry name" value="Thioredoxin_domain"/>
</dbReference>
<evidence type="ECO:0000259" key="5">
    <source>
        <dbReference type="PROSITE" id="PS51352"/>
    </source>
</evidence>
<organism evidence="6 7">
    <name type="scientific">Mesorhizobium sanjuanii</name>
    <dbReference type="NCBI Taxonomy" id="2037900"/>
    <lineage>
        <taxon>Bacteria</taxon>
        <taxon>Pseudomonadati</taxon>
        <taxon>Pseudomonadota</taxon>
        <taxon>Alphaproteobacteria</taxon>
        <taxon>Hyphomicrobiales</taxon>
        <taxon>Phyllobacteriaceae</taxon>
        <taxon>Mesorhizobium</taxon>
    </lineage>
</organism>
<feature type="disulfide bond" description="Redox-active" evidence="4">
    <location>
        <begin position="79"/>
        <end position="83"/>
    </location>
</feature>
<keyword evidence="2 3" id="KW-0186">Copper</keyword>
<evidence type="ECO:0000256" key="1">
    <source>
        <dbReference type="ARBA" id="ARBA00010996"/>
    </source>
</evidence>
<dbReference type="PROSITE" id="PS51352">
    <property type="entry name" value="THIOREDOXIN_2"/>
    <property type="match status" value="1"/>
</dbReference>
<keyword evidence="7" id="KW-1185">Reference proteome</keyword>
<dbReference type="InterPro" id="IPR036249">
    <property type="entry name" value="Thioredoxin-like_sf"/>
</dbReference>
<evidence type="ECO:0000313" key="7">
    <source>
        <dbReference type="Proteomes" id="UP000219182"/>
    </source>
</evidence>
<name>A0A2A6F9Y3_9HYPH</name>
<evidence type="ECO:0000256" key="2">
    <source>
        <dbReference type="ARBA" id="ARBA00023008"/>
    </source>
</evidence>
<comment type="similarity">
    <text evidence="1">Belongs to the SCO1/2 family.</text>
</comment>
<feature type="binding site" evidence="3">
    <location>
        <position position="168"/>
    </location>
    <ligand>
        <name>Cu cation</name>
        <dbReference type="ChEBI" id="CHEBI:23378"/>
    </ligand>
</feature>
<evidence type="ECO:0000256" key="4">
    <source>
        <dbReference type="PIRSR" id="PIRSR603782-2"/>
    </source>
</evidence>
<dbReference type="GO" id="GO:0046872">
    <property type="term" value="F:metal ion binding"/>
    <property type="evidence" value="ECO:0007669"/>
    <property type="project" value="UniProtKB-KW"/>
</dbReference>
<evidence type="ECO:0000256" key="3">
    <source>
        <dbReference type="PIRSR" id="PIRSR603782-1"/>
    </source>
</evidence>
<dbReference type="RefSeq" id="WP_097576176.1">
    <property type="nucleotide sequence ID" value="NZ_NWQG01000178.1"/>
</dbReference>
<feature type="binding site" evidence="3">
    <location>
        <position position="83"/>
    </location>
    <ligand>
        <name>Cu cation</name>
        <dbReference type="ChEBI" id="CHEBI:23378"/>
    </ligand>
</feature>
<protein>
    <submittedName>
        <fullName evidence="6">Electron transporter SenC</fullName>
    </submittedName>
</protein>
<sequence>MPDIELTVSRRSAFGLIGLGLGSVLLGSCEERTKWHGTDITGTSPALSFTMAHAPDGKEMTEVDFRGKVVMLYLGYTFCPDICPTTLASIAEILAQLGADAGKVTVLFVTVDPDRDTLSVLADYVGDFAPQIVGLRGTPDQLAVLARRYRLAYSVTPATDGRPYEVTHSSAIYVFDGSGAARVLVSSLGTAAPNLTDVTADLKRLVAATHVS</sequence>
<dbReference type="InterPro" id="IPR003782">
    <property type="entry name" value="SCO1/SenC"/>
</dbReference>
<evidence type="ECO:0000313" key="6">
    <source>
        <dbReference type="EMBL" id="PDQ18563.1"/>
    </source>
</evidence>
<feature type="binding site" evidence="3">
    <location>
        <position position="79"/>
    </location>
    <ligand>
        <name>Cu cation</name>
        <dbReference type="ChEBI" id="CHEBI:23378"/>
    </ligand>
</feature>
<comment type="caution">
    <text evidence="6">The sequence shown here is derived from an EMBL/GenBank/DDBJ whole genome shotgun (WGS) entry which is preliminary data.</text>
</comment>
<dbReference type="SUPFAM" id="SSF52833">
    <property type="entry name" value="Thioredoxin-like"/>
    <property type="match status" value="1"/>
</dbReference>
<accession>A0A2A6F9Y3</accession>
<dbReference type="Proteomes" id="UP000219182">
    <property type="component" value="Unassembled WGS sequence"/>
</dbReference>
<dbReference type="PANTHER" id="PTHR12151">
    <property type="entry name" value="ELECTRON TRANSPORT PROTIN SCO1/SENC FAMILY MEMBER"/>
    <property type="match status" value="1"/>
</dbReference>
<dbReference type="Pfam" id="PF02630">
    <property type="entry name" value="SCO1-SenC"/>
    <property type="match status" value="1"/>
</dbReference>
<dbReference type="AlphaFoldDB" id="A0A2A6F9Y3"/>
<dbReference type="EMBL" id="NWQG01000178">
    <property type="protein sequence ID" value="PDQ18563.1"/>
    <property type="molecule type" value="Genomic_DNA"/>
</dbReference>
<gene>
    <name evidence="6" type="ORF">CN311_24080</name>
</gene>
<dbReference type="CDD" id="cd02968">
    <property type="entry name" value="SCO"/>
    <property type="match status" value="1"/>
</dbReference>